<dbReference type="PATRIC" id="fig|1177154.3.peg.1713"/>
<dbReference type="Pfam" id="PF13279">
    <property type="entry name" value="4HBT_2"/>
    <property type="match status" value="1"/>
</dbReference>
<dbReference type="OrthoDB" id="9799036at2"/>
<dbReference type="AlphaFoldDB" id="A0A095SLN3"/>
<gene>
    <name evidence="3" type="ORF">Y5S_01683</name>
</gene>
<protein>
    <submittedName>
        <fullName evidence="3">Uncharacterized protein</fullName>
    </submittedName>
</protein>
<dbReference type="eggNOG" id="COG0824">
    <property type="taxonomic scope" value="Bacteria"/>
</dbReference>
<keyword evidence="4" id="KW-1185">Reference proteome</keyword>
<dbReference type="RefSeq" id="WP_035232180.1">
    <property type="nucleotide sequence ID" value="NZ_ARXV01000005.1"/>
</dbReference>
<dbReference type="SUPFAM" id="SSF54637">
    <property type="entry name" value="Thioesterase/thiol ester dehydrase-isomerase"/>
    <property type="match status" value="1"/>
</dbReference>
<dbReference type="InterPro" id="IPR029069">
    <property type="entry name" value="HotDog_dom_sf"/>
</dbReference>
<evidence type="ECO:0000313" key="4">
    <source>
        <dbReference type="Proteomes" id="UP000029444"/>
    </source>
</evidence>
<dbReference type="PANTHER" id="PTHR31793">
    <property type="entry name" value="4-HYDROXYBENZOYL-COA THIOESTERASE FAMILY MEMBER"/>
    <property type="match status" value="1"/>
</dbReference>
<keyword evidence="2" id="KW-0378">Hydrolase</keyword>
<organism evidence="3 4">
    <name type="scientific">Alcanivorax nanhaiticus</name>
    <dbReference type="NCBI Taxonomy" id="1177154"/>
    <lineage>
        <taxon>Bacteria</taxon>
        <taxon>Pseudomonadati</taxon>
        <taxon>Pseudomonadota</taxon>
        <taxon>Gammaproteobacteria</taxon>
        <taxon>Oceanospirillales</taxon>
        <taxon>Alcanivoracaceae</taxon>
        <taxon>Alcanivorax</taxon>
    </lineage>
</organism>
<dbReference type="Gene3D" id="3.10.129.10">
    <property type="entry name" value="Hotdog Thioesterase"/>
    <property type="match status" value="1"/>
</dbReference>
<evidence type="ECO:0000256" key="2">
    <source>
        <dbReference type="ARBA" id="ARBA00022801"/>
    </source>
</evidence>
<name>A0A095SLN3_9GAMM</name>
<proteinExistence type="inferred from homology"/>
<dbReference type="InterPro" id="IPR050563">
    <property type="entry name" value="4-hydroxybenzoyl-CoA_TE"/>
</dbReference>
<evidence type="ECO:0000256" key="1">
    <source>
        <dbReference type="ARBA" id="ARBA00005953"/>
    </source>
</evidence>
<dbReference type="EMBL" id="ARXV01000005">
    <property type="protein sequence ID" value="KGD65249.1"/>
    <property type="molecule type" value="Genomic_DNA"/>
</dbReference>
<sequence>MYELTVTPRFYETDAFGHVNNTVVTGWFETGRSPLFQLFAAGQQNPAELPLILARVEVDFVGQIYYGSDVLIRTGIERIGNSSFVVAQQAWQNGKLVARGKAVQVYFEHDKQASSPIPERFRAELERNLGELPE</sequence>
<dbReference type="GO" id="GO:0047617">
    <property type="term" value="F:fatty acyl-CoA hydrolase activity"/>
    <property type="evidence" value="ECO:0007669"/>
    <property type="project" value="TreeGrafter"/>
</dbReference>
<reference evidence="3 4" key="1">
    <citation type="submission" date="2012-09" db="EMBL/GenBank/DDBJ databases">
        <title>Genome Sequence of alkane-degrading Bacterium Alcanivorax sp. 19-m-6.</title>
        <authorList>
            <person name="Lai Q."/>
            <person name="Shao Z."/>
        </authorList>
    </citation>
    <scope>NUCLEOTIDE SEQUENCE [LARGE SCALE GENOMIC DNA]</scope>
    <source>
        <strain evidence="3 4">19-m-6</strain>
    </source>
</reference>
<dbReference type="STRING" id="1177154.Y5S_01683"/>
<accession>A0A095SLN3</accession>
<evidence type="ECO:0000313" key="3">
    <source>
        <dbReference type="EMBL" id="KGD65249.1"/>
    </source>
</evidence>
<comment type="caution">
    <text evidence="3">The sequence shown here is derived from an EMBL/GenBank/DDBJ whole genome shotgun (WGS) entry which is preliminary data.</text>
</comment>
<dbReference type="Proteomes" id="UP000029444">
    <property type="component" value="Unassembled WGS sequence"/>
</dbReference>
<comment type="similarity">
    <text evidence="1">Belongs to the 4-hydroxybenzoyl-CoA thioesterase family.</text>
</comment>
<dbReference type="CDD" id="cd00586">
    <property type="entry name" value="4HBT"/>
    <property type="match status" value="1"/>
</dbReference>
<dbReference type="PANTHER" id="PTHR31793:SF27">
    <property type="entry name" value="NOVEL THIOESTERASE SUPERFAMILY DOMAIN AND SAPOSIN A-TYPE DOMAIN CONTAINING PROTEIN (0610012H03RIK)"/>
    <property type="match status" value="1"/>
</dbReference>